<feature type="compositionally biased region" description="Polar residues" evidence="1">
    <location>
        <begin position="98"/>
        <end position="110"/>
    </location>
</feature>
<proteinExistence type="predicted"/>
<keyword evidence="3" id="KW-1185">Reference proteome</keyword>
<evidence type="ECO:0000313" key="2">
    <source>
        <dbReference type="EMBL" id="UOE45989.1"/>
    </source>
</evidence>
<feature type="region of interest" description="Disordered" evidence="1">
    <location>
        <begin position="82"/>
        <end position="110"/>
    </location>
</feature>
<reference evidence="2 3" key="1">
    <citation type="submission" date="2022-03" db="EMBL/GenBank/DDBJ databases">
        <title>Mucilaginibacter sp. isolated from the gut of Protaetia brevitarsis seulensis larvae.</title>
        <authorList>
            <person name="Won M."/>
            <person name="Kim S.-J."/>
            <person name="Kwon S.-W."/>
        </authorList>
    </citation>
    <scope>NUCLEOTIDE SEQUENCE [LARGE SCALE GENOMIC DNA]</scope>
    <source>
        <strain evidence="2 3">CFWR-12</strain>
    </source>
</reference>
<organism evidence="2 3">
    <name type="scientific">Agromyces larvae</name>
    <dbReference type="NCBI Taxonomy" id="2929802"/>
    <lineage>
        <taxon>Bacteria</taxon>
        <taxon>Bacillati</taxon>
        <taxon>Actinomycetota</taxon>
        <taxon>Actinomycetes</taxon>
        <taxon>Micrococcales</taxon>
        <taxon>Microbacteriaceae</taxon>
        <taxon>Agromyces</taxon>
    </lineage>
</organism>
<sequence>MRYWRPDLRSVRRGEWIMFDRGRRIAILREVEIGMGAEQKERLIRSVTYAEQSADRTLIGYFPTLRLAAVVTWSMWQREMGQADAPRTDLPHVRPTRPSGTTKARSENGF</sequence>
<gene>
    <name evidence="2" type="ORF">MTO99_09670</name>
</gene>
<protein>
    <submittedName>
        <fullName evidence="2">Uncharacterized protein</fullName>
    </submittedName>
</protein>
<evidence type="ECO:0000256" key="1">
    <source>
        <dbReference type="SAM" id="MobiDB-lite"/>
    </source>
</evidence>
<evidence type="ECO:0000313" key="3">
    <source>
        <dbReference type="Proteomes" id="UP000832097"/>
    </source>
</evidence>
<accession>A0ABY4C4U4</accession>
<dbReference type="EMBL" id="CP094528">
    <property type="protein sequence ID" value="UOE45989.1"/>
    <property type="molecule type" value="Genomic_DNA"/>
</dbReference>
<name>A0ABY4C4U4_9MICO</name>
<dbReference type="RefSeq" id="WP_243558787.1">
    <property type="nucleotide sequence ID" value="NZ_CP094528.1"/>
</dbReference>
<dbReference type="Proteomes" id="UP000832097">
    <property type="component" value="Chromosome"/>
</dbReference>